<dbReference type="InParanoid" id="A0A7R8U9Z1"/>
<accession>A0A7R8U9Z1</accession>
<feature type="compositionally biased region" description="Polar residues" evidence="1">
    <location>
        <begin position="188"/>
        <end position="199"/>
    </location>
</feature>
<evidence type="ECO:0000313" key="3">
    <source>
        <dbReference type="Proteomes" id="UP000594454"/>
    </source>
</evidence>
<name>A0A7R8U9Z1_HERIL</name>
<evidence type="ECO:0000313" key="2">
    <source>
        <dbReference type="EMBL" id="CAD7076919.1"/>
    </source>
</evidence>
<organism evidence="2 3">
    <name type="scientific">Hermetia illucens</name>
    <name type="common">Black soldier fly</name>
    <dbReference type="NCBI Taxonomy" id="343691"/>
    <lineage>
        <taxon>Eukaryota</taxon>
        <taxon>Metazoa</taxon>
        <taxon>Ecdysozoa</taxon>
        <taxon>Arthropoda</taxon>
        <taxon>Hexapoda</taxon>
        <taxon>Insecta</taxon>
        <taxon>Pterygota</taxon>
        <taxon>Neoptera</taxon>
        <taxon>Endopterygota</taxon>
        <taxon>Diptera</taxon>
        <taxon>Brachycera</taxon>
        <taxon>Stratiomyomorpha</taxon>
        <taxon>Stratiomyidae</taxon>
        <taxon>Hermetiinae</taxon>
        <taxon>Hermetia</taxon>
    </lineage>
</organism>
<keyword evidence="3" id="KW-1185">Reference proteome</keyword>
<feature type="region of interest" description="Disordered" evidence="1">
    <location>
        <begin position="180"/>
        <end position="199"/>
    </location>
</feature>
<proteinExistence type="predicted"/>
<feature type="region of interest" description="Disordered" evidence="1">
    <location>
        <begin position="45"/>
        <end position="73"/>
    </location>
</feature>
<protein>
    <submittedName>
        <fullName evidence="2">Uncharacterized protein</fullName>
    </submittedName>
</protein>
<dbReference type="Proteomes" id="UP000594454">
    <property type="component" value="Chromosome 1"/>
</dbReference>
<evidence type="ECO:0000256" key="1">
    <source>
        <dbReference type="SAM" id="MobiDB-lite"/>
    </source>
</evidence>
<dbReference type="EMBL" id="LR899009">
    <property type="protein sequence ID" value="CAD7076919.1"/>
    <property type="molecule type" value="Genomic_DNA"/>
</dbReference>
<dbReference type="AlphaFoldDB" id="A0A7R8U9Z1"/>
<sequence length="199" mass="22735">MDICSKIDPNEVSNREYSSVLESTRINLNTSAKEKVQSLDSYAEFEMSLRNRDPNSTKTSNKAEPAPPQTGSYDVFEAGIQHQKRQDRYNASQKIDISSIHLADMLQKAESAVIEELLGSGSTMEYETAIDETPPKVSFRPQEEDSRLRQQVMLSERSNKFRDLDELLQEIKRIDDQLESMRKESESKLANQLKNIAED</sequence>
<reference evidence="2 3" key="1">
    <citation type="submission" date="2020-11" db="EMBL/GenBank/DDBJ databases">
        <authorList>
            <person name="Wallbank WR R."/>
            <person name="Pardo Diaz C."/>
            <person name="Kozak K."/>
            <person name="Martin S."/>
            <person name="Jiggins C."/>
            <person name="Moest M."/>
            <person name="Warren A I."/>
            <person name="Generalovic N T."/>
            <person name="Byers J.R.P. K."/>
            <person name="Montejo-Kovacevich G."/>
            <person name="Yen C E."/>
        </authorList>
    </citation>
    <scope>NUCLEOTIDE SEQUENCE [LARGE SCALE GENOMIC DNA]</scope>
</reference>
<dbReference type="OrthoDB" id="6578444at2759"/>
<gene>
    <name evidence="2" type="ORF">HERILL_LOCUS306</name>
</gene>